<dbReference type="Pfam" id="PF16457">
    <property type="entry name" value="PH_12"/>
    <property type="match status" value="1"/>
</dbReference>
<comment type="caution">
    <text evidence="2">The sequence shown here is derived from an EMBL/GenBank/DDBJ whole genome shotgun (WGS) entry which is preliminary data.</text>
</comment>
<dbReference type="Gene3D" id="2.30.29.30">
    <property type="entry name" value="Pleckstrin-homology domain (PH domain)/Phosphotyrosine-binding domain (PTB)"/>
    <property type="match status" value="1"/>
</dbReference>
<accession>A0ABN8T2G3</accession>
<dbReference type="InterPro" id="IPR011993">
    <property type="entry name" value="PH-like_dom_sf"/>
</dbReference>
<organism evidence="2 3">
    <name type="scientific">Porites evermanni</name>
    <dbReference type="NCBI Taxonomy" id="104178"/>
    <lineage>
        <taxon>Eukaryota</taxon>
        <taxon>Metazoa</taxon>
        <taxon>Cnidaria</taxon>
        <taxon>Anthozoa</taxon>
        <taxon>Hexacorallia</taxon>
        <taxon>Scleractinia</taxon>
        <taxon>Fungiina</taxon>
        <taxon>Poritidae</taxon>
        <taxon>Porites</taxon>
    </lineage>
</organism>
<gene>
    <name evidence="2" type="ORF">PEVE_00035441</name>
</gene>
<proteinExistence type="predicted"/>
<evidence type="ECO:0000259" key="1">
    <source>
        <dbReference type="Pfam" id="PF16457"/>
    </source>
</evidence>
<evidence type="ECO:0000313" key="2">
    <source>
        <dbReference type="EMBL" id="CAH3197925.1"/>
    </source>
</evidence>
<sequence length="80" mass="9490">LREQVLPDLKELVKQQRLDQLIQGALFDKAPGRTRARERFWYCRLSPNLKFLHYGECQEGQAPSLENLPNKCKYLKARQF</sequence>
<feature type="domain" description="PH" evidence="1">
    <location>
        <begin position="13"/>
        <end position="73"/>
    </location>
</feature>
<keyword evidence="3" id="KW-1185">Reference proteome</keyword>
<reference evidence="2 3" key="1">
    <citation type="submission" date="2022-05" db="EMBL/GenBank/DDBJ databases">
        <authorList>
            <consortium name="Genoscope - CEA"/>
            <person name="William W."/>
        </authorList>
    </citation>
    <scope>NUCLEOTIDE SEQUENCE [LARGE SCALE GENOMIC DNA]</scope>
</reference>
<name>A0ABN8T2G3_9CNID</name>
<dbReference type="InterPro" id="IPR001849">
    <property type="entry name" value="PH_domain"/>
</dbReference>
<dbReference type="EMBL" id="CALNXI010005499">
    <property type="protein sequence ID" value="CAH3197925.1"/>
    <property type="molecule type" value="Genomic_DNA"/>
</dbReference>
<protein>
    <recommendedName>
        <fullName evidence="1">PH domain-containing protein</fullName>
    </recommendedName>
</protein>
<dbReference type="Proteomes" id="UP001159427">
    <property type="component" value="Unassembled WGS sequence"/>
</dbReference>
<evidence type="ECO:0000313" key="3">
    <source>
        <dbReference type="Proteomes" id="UP001159427"/>
    </source>
</evidence>
<feature type="non-terminal residue" evidence="2">
    <location>
        <position position="1"/>
    </location>
</feature>